<dbReference type="Pfam" id="PF00496">
    <property type="entry name" value="SBP_bac_5"/>
    <property type="match status" value="1"/>
</dbReference>
<dbReference type="PIRSF" id="PIRSF002741">
    <property type="entry name" value="MppA"/>
    <property type="match status" value="1"/>
</dbReference>
<evidence type="ECO:0000256" key="2">
    <source>
        <dbReference type="ARBA" id="ARBA00005695"/>
    </source>
</evidence>
<accession>A0A1Y4MKL6</accession>
<evidence type="ECO:0000256" key="5">
    <source>
        <dbReference type="SAM" id="Phobius"/>
    </source>
</evidence>
<gene>
    <name evidence="7" type="ORF">B5F11_09245</name>
</gene>
<dbReference type="GO" id="GO:0043190">
    <property type="term" value="C:ATP-binding cassette (ABC) transporter complex"/>
    <property type="evidence" value="ECO:0007669"/>
    <property type="project" value="InterPro"/>
</dbReference>
<dbReference type="Gene3D" id="3.90.76.10">
    <property type="entry name" value="Dipeptide-binding Protein, Domain 1"/>
    <property type="match status" value="1"/>
</dbReference>
<comment type="similarity">
    <text evidence="2">Belongs to the bacterial solute-binding protein 5 family.</text>
</comment>
<dbReference type="Gene3D" id="3.10.105.10">
    <property type="entry name" value="Dipeptide-binding Protein, Domain 3"/>
    <property type="match status" value="1"/>
</dbReference>
<reference evidence="8" key="1">
    <citation type="submission" date="2017-04" db="EMBL/GenBank/DDBJ databases">
        <title>Function of individual gut microbiota members based on whole genome sequencing of pure cultures obtained from chicken caecum.</title>
        <authorList>
            <person name="Medvecky M."/>
            <person name="Cejkova D."/>
            <person name="Polansky O."/>
            <person name="Karasova D."/>
            <person name="Kubasova T."/>
            <person name="Cizek A."/>
            <person name="Rychlik I."/>
        </authorList>
    </citation>
    <scope>NUCLEOTIDE SEQUENCE [LARGE SCALE GENOMIC DNA]</scope>
    <source>
        <strain evidence="8">An175</strain>
    </source>
</reference>
<keyword evidence="3" id="KW-0813">Transport</keyword>
<dbReference type="CDD" id="cd08504">
    <property type="entry name" value="PBP2_OppA"/>
    <property type="match status" value="1"/>
</dbReference>
<proteinExistence type="inferred from homology"/>
<dbReference type="Gene3D" id="3.40.190.10">
    <property type="entry name" value="Periplasmic binding protein-like II"/>
    <property type="match status" value="1"/>
</dbReference>
<comment type="caution">
    <text evidence="7">The sequence shown here is derived from an EMBL/GenBank/DDBJ whole genome shotgun (WGS) entry which is preliminary data.</text>
</comment>
<organism evidence="7 8">
    <name type="scientific">Anaerotruncus colihominis</name>
    <dbReference type="NCBI Taxonomy" id="169435"/>
    <lineage>
        <taxon>Bacteria</taxon>
        <taxon>Bacillati</taxon>
        <taxon>Bacillota</taxon>
        <taxon>Clostridia</taxon>
        <taxon>Eubacteriales</taxon>
        <taxon>Oscillospiraceae</taxon>
        <taxon>Anaerotruncus</taxon>
    </lineage>
</organism>
<evidence type="ECO:0000256" key="1">
    <source>
        <dbReference type="ARBA" id="ARBA00004196"/>
    </source>
</evidence>
<keyword evidence="4" id="KW-0732">Signal</keyword>
<dbReference type="EMBL" id="NFKP01000010">
    <property type="protein sequence ID" value="OUP69268.1"/>
    <property type="molecule type" value="Genomic_DNA"/>
</dbReference>
<dbReference type="GO" id="GO:0015833">
    <property type="term" value="P:peptide transport"/>
    <property type="evidence" value="ECO:0007669"/>
    <property type="project" value="TreeGrafter"/>
</dbReference>
<sequence>MHWNTYCMEAGGNDGVSQANQWDDSFKARSKNNRFAQRGRAMKQIRLTILLLALAILLAGCNGAGDPVRYDIPGGVSNLDPQFATDPAARMIISNTFEGLFSQMPDGSIQPCLAQSQEVSSDGLTYTFHLRTDAVWTGGGKQYSGTPVTAHDFVFAFRRMFNSQAASPFAGEFSCLKNAGKILAGTLTADQLGVRAIDDYTLEITLDRPNVLLPELLSASYAMPCNEAFFRSTRARYGFDLDSLIFNGPFYISVWNNEKRIALRPNPQYVSDEPVLSPGVDLYTSAAQDGAGDPVARFLSGETDACKVGFESLPAVAAMGGDIEAFEDTVWVLVFNTRAEPFSNASVRRAYAHSLNRALFEGQLPQNLRAASTLIPPAVRMGGEAFRAYAGEDGPIAYSTELARQYYTAGTDELGVSQIDPGEILVCETNNQKMLAGYVQQGLQRSFGLFSGLTVLPQDEVLARVNAGDFSAAILPLTADYSSPDALFSYFRSDSGQNFSGYQNAEFDALLASVASLDAQGQLEAYRDAERLLLSDGAVIPLYFETTCYATARGVSGIEFSPFLTGISFRNAMRE</sequence>
<keyword evidence="5" id="KW-0472">Membrane</keyword>
<dbReference type="GO" id="GO:0042597">
    <property type="term" value="C:periplasmic space"/>
    <property type="evidence" value="ECO:0007669"/>
    <property type="project" value="UniProtKB-ARBA"/>
</dbReference>
<feature type="domain" description="Solute-binding protein family 5" evidence="6">
    <location>
        <begin position="109"/>
        <end position="498"/>
    </location>
</feature>
<evidence type="ECO:0000256" key="4">
    <source>
        <dbReference type="ARBA" id="ARBA00022729"/>
    </source>
</evidence>
<name>A0A1Y4MKL6_9FIRM</name>
<evidence type="ECO:0000313" key="8">
    <source>
        <dbReference type="Proteomes" id="UP000196386"/>
    </source>
</evidence>
<evidence type="ECO:0000313" key="7">
    <source>
        <dbReference type="EMBL" id="OUP69268.1"/>
    </source>
</evidence>
<dbReference type="GO" id="GO:1904680">
    <property type="term" value="F:peptide transmembrane transporter activity"/>
    <property type="evidence" value="ECO:0007669"/>
    <property type="project" value="TreeGrafter"/>
</dbReference>
<dbReference type="InterPro" id="IPR030678">
    <property type="entry name" value="Peptide/Ni-bd"/>
</dbReference>
<dbReference type="FunFam" id="3.90.76.10:FF:000001">
    <property type="entry name" value="Oligopeptide ABC transporter substrate-binding protein"/>
    <property type="match status" value="1"/>
</dbReference>
<keyword evidence="5" id="KW-0812">Transmembrane</keyword>
<dbReference type="PANTHER" id="PTHR30290:SF10">
    <property type="entry name" value="PERIPLASMIC OLIGOPEPTIDE-BINDING PROTEIN-RELATED"/>
    <property type="match status" value="1"/>
</dbReference>
<keyword evidence="5" id="KW-1133">Transmembrane helix</keyword>
<comment type="subcellular location">
    <subcellularLocation>
        <location evidence="1">Cell envelope</location>
    </subcellularLocation>
</comment>
<dbReference type="Proteomes" id="UP000196386">
    <property type="component" value="Unassembled WGS sequence"/>
</dbReference>
<dbReference type="PANTHER" id="PTHR30290">
    <property type="entry name" value="PERIPLASMIC BINDING COMPONENT OF ABC TRANSPORTER"/>
    <property type="match status" value="1"/>
</dbReference>
<feature type="transmembrane region" description="Helical" evidence="5">
    <location>
        <begin position="47"/>
        <end position="65"/>
    </location>
</feature>
<dbReference type="GO" id="GO:0030313">
    <property type="term" value="C:cell envelope"/>
    <property type="evidence" value="ECO:0007669"/>
    <property type="project" value="UniProtKB-SubCell"/>
</dbReference>
<dbReference type="AlphaFoldDB" id="A0A1Y4MKL6"/>
<dbReference type="InterPro" id="IPR039424">
    <property type="entry name" value="SBP_5"/>
</dbReference>
<protein>
    <recommendedName>
        <fullName evidence="6">Solute-binding protein family 5 domain-containing protein</fullName>
    </recommendedName>
</protein>
<dbReference type="SUPFAM" id="SSF53850">
    <property type="entry name" value="Periplasmic binding protein-like II"/>
    <property type="match status" value="1"/>
</dbReference>
<dbReference type="InterPro" id="IPR000914">
    <property type="entry name" value="SBP_5_dom"/>
</dbReference>
<evidence type="ECO:0000259" key="6">
    <source>
        <dbReference type="Pfam" id="PF00496"/>
    </source>
</evidence>
<evidence type="ECO:0000256" key="3">
    <source>
        <dbReference type="ARBA" id="ARBA00022448"/>
    </source>
</evidence>